<comment type="caution">
    <text evidence="1">The sequence shown here is derived from an EMBL/GenBank/DDBJ whole genome shotgun (WGS) entry which is preliminary data.</text>
</comment>
<accession>A0AAU9IRS7</accession>
<dbReference type="AlphaFoldDB" id="A0AAU9IRS7"/>
<protein>
    <recommendedName>
        <fullName evidence="3">Ubiquitin-like domain-containing protein</fullName>
    </recommendedName>
</protein>
<keyword evidence="2" id="KW-1185">Reference proteome</keyword>
<evidence type="ECO:0008006" key="3">
    <source>
        <dbReference type="Google" id="ProtNLM"/>
    </source>
</evidence>
<gene>
    <name evidence="1" type="ORF">BSTOLATCC_MIC15876</name>
</gene>
<dbReference type="EMBL" id="CAJZBQ010000015">
    <property type="protein sequence ID" value="CAG9316446.1"/>
    <property type="molecule type" value="Genomic_DNA"/>
</dbReference>
<evidence type="ECO:0000313" key="2">
    <source>
        <dbReference type="Proteomes" id="UP001162131"/>
    </source>
</evidence>
<evidence type="ECO:0000313" key="1">
    <source>
        <dbReference type="EMBL" id="CAG9316446.1"/>
    </source>
</evidence>
<reference evidence="1" key="1">
    <citation type="submission" date="2021-09" db="EMBL/GenBank/DDBJ databases">
        <authorList>
            <consortium name="AG Swart"/>
            <person name="Singh M."/>
            <person name="Singh A."/>
            <person name="Seah K."/>
            <person name="Emmerich C."/>
        </authorList>
    </citation>
    <scope>NUCLEOTIDE SEQUENCE</scope>
    <source>
        <strain evidence="1">ATCC30299</strain>
    </source>
</reference>
<name>A0AAU9IRS7_9CILI</name>
<dbReference type="Proteomes" id="UP001162131">
    <property type="component" value="Unassembled WGS sequence"/>
</dbReference>
<proteinExistence type="predicted"/>
<sequence>MSLRIIIQVIGGENFVVEASADMKFSELYQNIQAALSLTNDLKILKNPNYLNFNRDGEKSLLELKIMNNSCLDIEIIPDLYISVEYGDRKEVLEIRSSDMKLSEFTNLVKAKFNISQDIEMHKEVIIRNYKKRLDLATEENYSLKDLDFTSSTSVRVSKDEIRIMIEFEDGFIIFNTKKTDTFETLERNIRDKLGKRGIVCILGSKTLRVPENGSSTLEALGISANSKLIVLDCFNGGFILLKL</sequence>
<organism evidence="1 2">
    <name type="scientific">Blepharisma stoltei</name>
    <dbReference type="NCBI Taxonomy" id="1481888"/>
    <lineage>
        <taxon>Eukaryota</taxon>
        <taxon>Sar</taxon>
        <taxon>Alveolata</taxon>
        <taxon>Ciliophora</taxon>
        <taxon>Postciliodesmatophora</taxon>
        <taxon>Heterotrichea</taxon>
        <taxon>Heterotrichida</taxon>
        <taxon>Blepharismidae</taxon>
        <taxon>Blepharisma</taxon>
    </lineage>
</organism>